<reference evidence="1" key="2">
    <citation type="journal article" date="2014" name="ISME J.">
        <title>Microbial stratification in low pH oxic and suboxic macroscopic growths along an acid mine drainage.</title>
        <authorList>
            <person name="Mendez-Garcia C."/>
            <person name="Mesa V."/>
            <person name="Sprenger R.R."/>
            <person name="Richter M."/>
            <person name="Diez M.S."/>
            <person name="Solano J."/>
            <person name="Bargiela R."/>
            <person name="Golyshina O.V."/>
            <person name="Manteca A."/>
            <person name="Ramos J.L."/>
            <person name="Gallego J.R."/>
            <person name="Llorente I."/>
            <person name="Martins Dos Santos V.A."/>
            <person name="Jensen O.N."/>
            <person name="Pelaez A.I."/>
            <person name="Sanchez J."/>
            <person name="Ferrer M."/>
        </authorList>
    </citation>
    <scope>NUCLEOTIDE SEQUENCE</scope>
</reference>
<name>T1AU21_9ZZZZ</name>
<dbReference type="EMBL" id="AUZZ01002012">
    <property type="protein sequence ID" value="EQD62102.1"/>
    <property type="molecule type" value="Genomic_DNA"/>
</dbReference>
<protein>
    <recommendedName>
        <fullName evidence="3">Addiction module component</fullName>
    </recommendedName>
</protein>
<dbReference type="AlphaFoldDB" id="T1AU21"/>
<proteinExistence type="predicted"/>
<evidence type="ECO:0000313" key="1">
    <source>
        <dbReference type="EMBL" id="EQD60018.1"/>
    </source>
</evidence>
<gene>
    <name evidence="1" type="ORF">B1B_07937</name>
    <name evidence="2" type="ORF">B2A_02995</name>
</gene>
<evidence type="ECO:0008006" key="3">
    <source>
        <dbReference type="Google" id="ProtNLM"/>
    </source>
</evidence>
<evidence type="ECO:0000313" key="2">
    <source>
        <dbReference type="EMBL" id="EQD62102.1"/>
    </source>
</evidence>
<comment type="caution">
    <text evidence="1">The sequence shown here is derived from an EMBL/GenBank/DDBJ whole genome shotgun (WGS) entry which is preliminary data.</text>
</comment>
<organism evidence="1">
    <name type="scientific">mine drainage metagenome</name>
    <dbReference type="NCBI Taxonomy" id="410659"/>
    <lineage>
        <taxon>unclassified sequences</taxon>
        <taxon>metagenomes</taxon>
        <taxon>ecological metagenomes</taxon>
    </lineage>
</organism>
<reference evidence="1" key="1">
    <citation type="submission" date="2013-08" db="EMBL/GenBank/DDBJ databases">
        <authorList>
            <person name="Mendez C."/>
            <person name="Richter M."/>
            <person name="Ferrer M."/>
            <person name="Sanchez J."/>
        </authorList>
    </citation>
    <scope>NUCLEOTIDE SEQUENCE</scope>
</reference>
<accession>T1AU21</accession>
<sequence length="65" mass="7495">MSVPVTAKQEVAQLLTQLPDDATLEDIQYHLYVLEKIQRGRVDMAAGRSYTSEQARERLARWLPH</sequence>
<dbReference type="EMBL" id="AUZY01005105">
    <property type="protein sequence ID" value="EQD60018.1"/>
    <property type="molecule type" value="Genomic_DNA"/>
</dbReference>